<evidence type="ECO:0000313" key="3">
    <source>
        <dbReference type="EMBL" id="PWR70703.1"/>
    </source>
</evidence>
<dbReference type="Gene3D" id="3.40.50.150">
    <property type="entry name" value="Vaccinia Virus protein VP39"/>
    <property type="match status" value="1"/>
</dbReference>
<dbReference type="Gene3D" id="6.20.50.110">
    <property type="entry name" value="Methyltransferase, zinc-binding domain"/>
    <property type="match status" value="1"/>
</dbReference>
<dbReference type="Proteomes" id="UP000245657">
    <property type="component" value="Unassembled WGS sequence"/>
</dbReference>
<keyword evidence="4" id="KW-1185">Reference proteome</keyword>
<dbReference type="Gene3D" id="3.40.50.720">
    <property type="entry name" value="NAD(P)-binding Rossmann-like Domain"/>
    <property type="match status" value="1"/>
</dbReference>
<dbReference type="PANTHER" id="PTHR43861">
    <property type="entry name" value="TRANS-ACONITATE 2-METHYLTRANSFERASE-RELATED"/>
    <property type="match status" value="1"/>
</dbReference>
<accession>A0A2V2N5Y5</accession>
<dbReference type="Pfam" id="PF13489">
    <property type="entry name" value="Methyltransf_23"/>
    <property type="match status" value="1"/>
</dbReference>
<dbReference type="SUPFAM" id="SSF53335">
    <property type="entry name" value="S-adenosyl-L-methionine-dependent methyltransferases"/>
    <property type="match status" value="1"/>
</dbReference>
<dbReference type="InterPro" id="IPR013691">
    <property type="entry name" value="MeTrfase_14"/>
</dbReference>
<protein>
    <submittedName>
        <fullName evidence="3">SAM-dependent methyltransferase</fullName>
    </submittedName>
</protein>
<keyword evidence="3" id="KW-0489">Methyltransferase</keyword>
<dbReference type="InterPro" id="IPR029063">
    <property type="entry name" value="SAM-dependent_MTases_sf"/>
</dbReference>
<dbReference type="OrthoDB" id="115747at2157"/>
<organism evidence="3 4">
    <name type="scientific">Methanospirillum lacunae</name>
    <dbReference type="NCBI Taxonomy" id="668570"/>
    <lineage>
        <taxon>Archaea</taxon>
        <taxon>Methanobacteriati</taxon>
        <taxon>Methanobacteriota</taxon>
        <taxon>Stenosarchaea group</taxon>
        <taxon>Methanomicrobia</taxon>
        <taxon>Methanomicrobiales</taxon>
        <taxon>Methanospirillaceae</taxon>
        <taxon>Methanospirillum</taxon>
    </lineage>
</organism>
<dbReference type="GO" id="GO:0032259">
    <property type="term" value="P:methylation"/>
    <property type="evidence" value="ECO:0007669"/>
    <property type="project" value="UniProtKB-KW"/>
</dbReference>
<dbReference type="GO" id="GO:0008168">
    <property type="term" value="F:methyltransferase activity"/>
    <property type="evidence" value="ECO:0007669"/>
    <property type="project" value="UniProtKB-KW"/>
</dbReference>
<dbReference type="Pfam" id="PF08484">
    <property type="entry name" value="Methyltransf_14"/>
    <property type="match status" value="1"/>
</dbReference>
<dbReference type="InterPro" id="IPR013630">
    <property type="entry name" value="Methyltransf_Zn-bd_dom_put"/>
</dbReference>
<comment type="caution">
    <text evidence="3">The sequence shown here is derived from an EMBL/GenBank/DDBJ whole genome shotgun (WGS) entry which is preliminary data.</text>
</comment>
<feature type="domain" description="C-methyltransferase" evidence="2">
    <location>
        <begin position="244"/>
        <end position="404"/>
    </location>
</feature>
<dbReference type="GeneID" id="97548407"/>
<evidence type="ECO:0000259" key="2">
    <source>
        <dbReference type="Pfam" id="PF08484"/>
    </source>
</evidence>
<dbReference type="Pfam" id="PF08421">
    <property type="entry name" value="Methyltransf_13"/>
    <property type="match status" value="1"/>
</dbReference>
<name>A0A2V2N5Y5_9EURY</name>
<sequence>MNCRLCGSPISRIVCDLNHAPPSNGYLSSKELNLPEIYYPLRVLVCESCWLMQIDQYKQAIDIFSRDYRYFSSYSISWVNHAYEYVSMIIPRLGLHQKSKVLEIASNDGYLLQFFVENGIPCIGVDPATGPAESAEERGIETIRDFFSIRVAQEIIDKNGTQDLVIGNNVLAHVPDINGFVESLKLILSPEGTITMEFPHILELLRKVQFDTIYHEHYSYLSLMTVLELFSRHRLRIYDIERLPTHGGSLRIYACHAESKRYPCNKTVTDCIAEEKKYGLNTSERYIDFQKKVEEITEKFMSFLLEKKQDGKLVIGYGAAAKGNTLLNACGIKGTNLIRYVVDASPHKQGFFLPGSHIPIYHPNRIKEDKPDVVIVFPWNISSEISSNLKYISEWGGILVAPIPSITILR</sequence>
<gene>
    <name evidence="3" type="ORF">DK846_13920</name>
</gene>
<feature type="domain" description="Methyltransferase putative zinc binding" evidence="1">
    <location>
        <begin position="3"/>
        <end position="64"/>
    </location>
</feature>
<dbReference type="CDD" id="cd02440">
    <property type="entry name" value="AdoMet_MTases"/>
    <property type="match status" value="1"/>
</dbReference>
<dbReference type="PANTHER" id="PTHR43861:SF5">
    <property type="entry name" value="BLL5978 PROTEIN"/>
    <property type="match status" value="1"/>
</dbReference>
<evidence type="ECO:0000313" key="4">
    <source>
        <dbReference type="Proteomes" id="UP000245657"/>
    </source>
</evidence>
<dbReference type="AlphaFoldDB" id="A0A2V2N5Y5"/>
<reference evidence="3 4" key="1">
    <citation type="submission" date="2018-05" db="EMBL/GenBank/DDBJ databases">
        <title>Draft genome of Methanospirillum lacunae Ki8-1.</title>
        <authorList>
            <person name="Dueholm M.S."/>
            <person name="Nielsen P.H."/>
            <person name="Bakmann L.F."/>
            <person name="Otzen D.E."/>
        </authorList>
    </citation>
    <scope>NUCLEOTIDE SEQUENCE [LARGE SCALE GENOMIC DNA]</scope>
    <source>
        <strain evidence="3 4">Ki8-1</strain>
    </source>
</reference>
<dbReference type="EMBL" id="QGMY01000010">
    <property type="protein sequence ID" value="PWR70703.1"/>
    <property type="molecule type" value="Genomic_DNA"/>
</dbReference>
<dbReference type="RefSeq" id="WP_109969575.1">
    <property type="nucleotide sequence ID" value="NZ_CP176093.1"/>
</dbReference>
<evidence type="ECO:0000259" key="1">
    <source>
        <dbReference type="Pfam" id="PF08421"/>
    </source>
</evidence>
<proteinExistence type="predicted"/>
<keyword evidence="3" id="KW-0808">Transferase</keyword>
<dbReference type="InterPro" id="IPR038576">
    <property type="entry name" value="Methyltransf_Zn-bd_dom_put_sf"/>
</dbReference>